<dbReference type="HAMAP" id="MF_01031">
    <property type="entry name" value="LeuD_type1"/>
    <property type="match status" value="1"/>
</dbReference>
<keyword evidence="7 10" id="KW-0028">Amino-acid biosynthesis</keyword>
<evidence type="ECO:0000256" key="7">
    <source>
        <dbReference type="ARBA" id="ARBA00022605"/>
    </source>
</evidence>
<evidence type="ECO:0000256" key="5">
    <source>
        <dbReference type="ARBA" id="ARBA00011271"/>
    </source>
</evidence>
<dbReference type="InterPro" id="IPR004431">
    <property type="entry name" value="3-IsopropMal_deHydase_ssu"/>
</dbReference>
<evidence type="ECO:0000256" key="8">
    <source>
        <dbReference type="ARBA" id="ARBA00023239"/>
    </source>
</evidence>
<dbReference type="UniPathway" id="UPA00048">
    <property type="reaction ID" value="UER00071"/>
</dbReference>
<dbReference type="SUPFAM" id="SSF52016">
    <property type="entry name" value="LeuD/IlvD-like"/>
    <property type="match status" value="1"/>
</dbReference>
<keyword evidence="6 10" id="KW-0432">Leucine biosynthesis</keyword>
<comment type="function">
    <text evidence="2 10">Catalyzes the isomerization between 2-isopropylmalate and 3-isopropylmalate, via the formation of 2-isopropylmaleate.</text>
</comment>
<comment type="caution">
    <text evidence="12">The sequence shown here is derived from an EMBL/GenBank/DDBJ whole genome shotgun (WGS) entry which is preliminary data.</text>
</comment>
<dbReference type="CDD" id="cd01577">
    <property type="entry name" value="IPMI_Swivel"/>
    <property type="match status" value="1"/>
</dbReference>
<evidence type="ECO:0000256" key="1">
    <source>
        <dbReference type="ARBA" id="ARBA00000491"/>
    </source>
</evidence>
<keyword evidence="13" id="KW-1185">Reference proteome</keyword>
<comment type="catalytic activity">
    <reaction evidence="1 10">
        <text>(2R,3S)-3-isopropylmalate = (2S)-2-isopropylmalate</text>
        <dbReference type="Rhea" id="RHEA:32287"/>
        <dbReference type="ChEBI" id="CHEBI:1178"/>
        <dbReference type="ChEBI" id="CHEBI:35121"/>
        <dbReference type="EC" id="4.2.1.33"/>
    </reaction>
</comment>
<evidence type="ECO:0000256" key="3">
    <source>
        <dbReference type="ARBA" id="ARBA00004729"/>
    </source>
</evidence>
<dbReference type="EC" id="4.2.1.33" evidence="10"/>
<dbReference type="GO" id="GO:0009098">
    <property type="term" value="P:L-leucine biosynthetic process"/>
    <property type="evidence" value="ECO:0007669"/>
    <property type="project" value="UniProtKB-UniRule"/>
</dbReference>
<protein>
    <recommendedName>
        <fullName evidence="10">3-isopropylmalate dehydratase small subunit</fullName>
        <ecNumber evidence="10">4.2.1.33</ecNumber>
    </recommendedName>
    <alternativeName>
        <fullName evidence="10">Alpha-IPM isomerase</fullName>
        <shortName evidence="10">IPMI</shortName>
    </alternativeName>
    <alternativeName>
        <fullName evidence="10">Isopropylmalate isomerase</fullName>
    </alternativeName>
</protein>
<dbReference type="InterPro" id="IPR000573">
    <property type="entry name" value="AconitaseA/IPMdHydase_ssu_swvl"/>
</dbReference>
<keyword evidence="8 10" id="KW-0456">Lyase</keyword>
<dbReference type="Proteomes" id="UP000564885">
    <property type="component" value="Unassembled WGS sequence"/>
</dbReference>
<dbReference type="InterPro" id="IPR033940">
    <property type="entry name" value="IPMI_Swivel"/>
</dbReference>
<comment type="similarity">
    <text evidence="4 10">Belongs to the LeuD family. LeuD type 1 subfamily.</text>
</comment>
<dbReference type="RefSeq" id="WP_171217023.1">
    <property type="nucleotide sequence ID" value="NZ_JABEPP010000001.1"/>
</dbReference>
<evidence type="ECO:0000256" key="10">
    <source>
        <dbReference type="HAMAP-Rule" id="MF_01031"/>
    </source>
</evidence>
<dbReference type="Pfam" id="PF00694">
    <property type="entry name" value="Aconitase_C"/>
    <property type="match status" value="1"/>
</dbReference>
<dbReference type="NCBIfam" id="TIGR00171">
    <property type="entry name" value="leuD"/>
    <property type="match status" value="1"/>
</dbReference>
<name>A0A849I2J8_9HYPH</name>
<dbReference type="GO" id="GO:0003861">
    <property type="term" value="F:3-isopropylmalate dehydratase activity"/>
    <property type="evidence" value="ECO:0007669"/>
    <property type="project" value="UniProtKB-UniRule"/>
</dbReference>
<dbReference type="GO" id="GO:0009316">
    <property type="term" value="C:3-isopropylmalate dehydratase complex"/>
    <property type="evidence" value="ECO:0007669"/>
    <property type="project" value="InterPro"/>
</dbReference>
<dbReference type="InterPro" id="IPR050075">
    <property type="entry name" value="LeuD"/>
</dbReference>
<feature type="domain" description="Aconitase A/isopropylmalate dehydratase small subunit swivel" evidence="11">
    <location>
        <begin position="1"/>
        <end position="123"/>
    </location>
</feature>
<evidence type="ECO:0000313" key="12">
    <source>
        <dbReference type="EMBL" id="NNM71578.1"/>
    </source>
</evidence>
<dbReference type="EMBL" id="JABEPP010000001">
    <property type="protein sequence ID" value="NNM71578.1"/>
    <property type="molecule type" value="Genomic_DNA"/>
</dbReference>
<comment type="subunit">
    <text evidence="5 10">Heterodimer of LeuC and LeuD.</text>
</comment>
<organism evidence="12 13">
    <name type="scientific">Enterovirga aerilata</name>
    <dbReference type="NCBI Taxonomy" id="2730920"/>
    <lineage>
        <taxon>Bacteria</taxon>
        <taxon>Pseudomonadati</taxon>
        <taxon>Pseudomonadota</taxon>
        <taxon>Alphaproteobacteria</taxon>
        <taxon>Hyphomicrobiales</taxon>
        <taxon>Methylobacteriaceae</taxon>
        <taxon>Enterovirga</taxon>
    </lineage>
</organism>
<sequence length="209" mass="23452">MEPFIRLTGIAAPIEGRNIDTDQILPARFLKADRAKGYGQYFFHDARFDGEGREKPDFVLNREPFRHATIVVTDDNFGCGSSREGAVYALHDFGVRAVLAPSFGDIFYNNCLKNGVVPVRLERGIVTGLLESLKDAPRPEVTVDLEALEVVLPDGARHAFTLDPFWRECLMKGVDEIQLTLGYLDRIEAFEGGYHREMTWLRPQAGPVP</sequence>
<comment type="pathway">
    <text evidence="3 10">Amino-acid biosynthesis; L-leucine biosynthesis; L-leucine from 3-methyl-2-oxobutanoate: step 2/4.</text>
</comment>
<evidence type="ECO:0000259" key="11">
    <source>
        <dbReference type="Pfam" id="PF00694"/>
    </source>
</evidence>
<dbReference type="Gene3D" id="3.20.19.10">
    <property type="entry name" value="Aconitase, domain 4"/>
    <property type="match status" value="1"/>
</dbReference>
<evidence type="ECO:0000256" key="9">
    <source>
        <dbReference type="ARBA" id="ARBA00023304"/>
    </source>
</evidence>
<evidence type="ECO:0000313" key="13">
    <source>
        <dbReference type="Proteomes" id="UP000564885"/>
    </source>
</evidence>
<dbReference type="AlphaFoldDB" id="A0A849I2J8"/>
<evidence type="ECO:0000256" key="2">
    <source>
        <dbReference type="ARBA" id="ARBA00002695"/>
    </source>
</evidence>
<evidence type="ECO:0000256" key="6">
    <source>
        <dbReference type="ARBA" id="ARBA00022430"/>
    </source>
</evidence>
<proteinExistence type="inferred from homology"/>
<accession>A0A849I2J8</accession>
<dbReference type="NCBIfam" id="NF002458">
    <property type="entry name" value="PRK01641.1"/>
    <property type="match status" value="1"/>
</dbReference>
<dbReference type="InterPro" id="IPR015928">
    <property type="entry name" value="Aconitase/3IPM_dehydase_swvl"/>
</dbReference>
<dbReference type="PANTHER" id="PTHR43345">
    <property type="entry name" value="3-ISOPROPYLMALATE DEHYDRATASE SMALL SUBUNIT 2-RELATED-RELATED"/>
    <property type="match status" value="1"/>
</dbReference>
<dbReference type="PANTHER" id="PTHR43345:SF5">
    <property type="entry name" value="3-ISOPROPYLMALATE DEHYDRATASE SMALL SUBUNIT"/>
    <property type="match status" value="1"/>
</dbReference>
<evidence type="ECO:0000256" key="4">
    <source>
        <dbReference type="ARBA" id="ARBA00009845"/>
    </source>
</evidence>
<keyword evidence="9 10" id="KW-0100">Branched-chain amino acid biosynthesis</keyword>
<reference evidence="12 13" key="1">
    <citation type="submission" date="2020-04" db="EMBL/GenBank/DDBJ databases">
        <title>Enterovirga sp. isolate from soil.</title>
        <authorList>
            <person name="Chea S."/>
            <person name="Kim D.-U."/>
        </authorList>
    </citation>
    <scope>NUCLEOTIDE SEQUENCE [LARGE SCALE GENOMIC DNA]</scope>
    <source>
        <strain evidence="12 13">DB1703</strain>
    </source>
</reference>
<gene>
    <name evidence="10 12" type="primary">leuD</name>
    <name evidence="12" type="ORF">HJG44_04085</name>
</gene>